<dbReference type="InterPro" id="IPR036186">
    <property type="entry name" value="Serpin_sf"/>
</dbReference>
<dbReference type="PANTHER" id="PTHR11461">
    <property type="entry name" value="SERINE PROTEASE INHIBITOR, SERPIN"/>
    <property type="match status" value="1"/>
</dbReference>
<dbReference type="GO" id="GO:0005615">
    <property type="term" value="C:extracellular space"/>
    <property type="evidence" value="ECO:0007669"/>
    <property type="project" value="InterPro"/>
</dbReference>
<comment type="similarity">
    <text evidence="1">Belongs to the serpin family.</text>
</comment>
<dbReference type="InterPro" id="IPR023796">
    <property type="entry name" value="Serpin_dom"/>
</dbReference>
<dbReference type="Pfam" id="PF00079">
    <property type="entry name" value="Serpin"/>
    <property type="match status" value="1"/>
</dbReference>
<accession>C0E7E6</accession>
<dbReference type="InterPro" id="IPR000215">
    <property type="entry name" value="Serpin_fam"/>
</dbReference>
<dbReference type="SMART" id="SM00093">
    <property type="entry name" value="SERPIN"/>
    <property type="match status" value="1"/>
</dbReference>
<dbReference type="InterPro" id="IPR042185">
    <property type="entry name" value="Serpin_sf_2"/>
</dbReference>
<organism evidence="3 4">
    <name type="scientific">Corynebacterium matruchotii ATCC 33806</name>
    <dbReference type="NCBI Taxonomy" id="566549"/>
    <lineage>
        <taxon>Bacteria</taxon>
        <taxon>Bacillati</taxon>
        <taxon>Actinomycetota</taxon>
        <taxon>Actinomycetes</taxon>
        <taxon>Mycobacteriales</taxon>
        <taxon>Corynebacteriaceae</taxon>
        <taxon>Corynebacterium</taxon>
    </lineage>
</organism>
<name>C0E7E6_9CORY</name>
<dbReference type="PROSITE" id="PS00284">
    <property type="entry name" value="SERPIN"/>
    <property type="match status" value="1"/>
</dbReference>
<gene>
    <name evidence="3" type="ORF">CORMATOL_02935</name>
</gene>
<reference evidence="3 4" key="1">
    <citation type="submission" date="2009-01" db="EMBL/GenBank/DDBJ databases">
        <authorList>
            <person name="Fulton L."/>
            <person name="Clifton S."/>
            <person name="Chinwalla A.T."/>
            <person name="Mitreva M."/>
            <person name="Sodergren E."/>
            <person name="Weinstock G."/>
            <person name="Clifton S."/>
            <person name="Dooling D.J."/>
            <person name="Fulton B."/>
            <person name="Minx P."/>
            <person name="Pepin K.H."/>
            <person name="Johnson M."/>
            <person name="Bhonagiri V."/>
            <person name="Nash W.E."/>
            <person name="Mardis E.R."/>
            <person name="Wilson R.K."/>
        </authorList>
    </citation>
    <scope>NUCLEOTIDE SEQUENCE [LARGE SCALE GENOMIC DNA]</scope>
    <source>
        <strain evidence="3 4">ATCC 33806</strain>
    </source>
</reference>
<dbReference type="CDD" id="cd00172">
    <property type="entry name" value="serpin"/>
    <property type="match status" value="1"/>
</dbReference>
<dbReference type="PANTHER" id="PTHR11461:SF211">
    <property type="entry name" value="GH10112P-RELATED"/>
    <property type="match status" value="1"/>
</dbReference>
<dbReference type="GO" id="GO:0004867">
    <property type="term" value="F:serine-type endopeptidase inhibitor activity"/>
    <property type="evidence" value="ECO:0007669"/>
    <property type="project" value="InterPro"/>
</dbReference>
<evidence type="ECO:0000259" key="2">
    <source>
        <dbReference type="SMART" id="SM00093"/>
    </source>
</evidence>
<dbReference type="InterPro" id="IPR023795">
    <property type="entry name" value="Serpin_CS"/>
</dbReference>
<sequence>MTFSDNSSVHGAALTEENQADLLDIGLFLLDDPDSANTVVSPVGVVAAAGVIAEGSSDEPIIDLKTLRPAWTMWRRWAGPPTRNPKKNPVIATAAQLFVDPEFSIKPAYHEAIAGWDVSIETGAIIQENLDEWARINTANLIQQSGITVTPETKLVLQNAITFAAKWQEDFRQWDVIDYDFTRADGTITRVKMMCSVRHAPYTVSDGWRGVRLDYADGELAAFVLIPDDDIEQVTPTMLRQAVSQLCRPNETIGFVLTRLPRFTVAISKDLADLFTAIGVEHGMDRAMTTDLPMIPTQAKQQAIIVVDEQGTVVSTVTIVCMGMDIPHWAEEPIDIMADQPFYFIVGDVETGTPLFLSHIGDPKMA</sequence>
<dbReference type="SUPFAM" id="SSF56574">
    <property type="entry name" value="Serpins"/>
    <property type="match status" value="1"/>
</dbReference>
<evidence type="ECO:0000313" key="3">
    <source>
        <dbReference type="EMBL" id="EEG25321.1"/>
    </source>
</evidence>
<protein>
    <submittedName>
        <fullName evidence="3">Serine proteinase inhibitor</fullName>
    </submittedName>
</protein>
<feature type="domain" description="Serpin" evidence="2">
    <location>
        <begin position="23"/>
        <end position="363"/>
    </location>
</feature>
<dbReference type="RefSeq" id="WP_005523392.1">
    <property type="nucleotide sequence ID" value="NZ_EQ973332.1"/>
</dbReference>
<proteinExistence type="inferred from homology"/>
<dbReference type="Gene3D" id="2.30.39.10">
    <property type="entry name" value="Alpha-1-antitrypsin, domain 1"/>
    <property type="match status" value="1"/>
</dbReference>
<dbReference type="Proteomes" id="UP000006247">
    <property type="component" value="Unassembled WGS sequence"/>
</dbReference>
<dbReference type="Gene3D" id="3.30.497.10">
    <property type="entry name" value="Antithrombin, subunit I, domain 2"/>
    <property type="match status" value="1"/>
</dbReference>
<dbReference type="EMBL" id="ACEB01000053">
    <property type="protein sequence ID" value="EEG25321.1"/>
    <property type="molecule type" value="Genomic_DNA"/>
</dbReference>
<evidence type="ECO:0000313" key="4">
    <source>
        <dbReference type="Proteomes" id="UP000006247"/>
    </source>
</evidence>
<dbReference type="InterPro" id="IPR042178">
    <property type="entry name" value="Serpin_sf_1"/>
</dbReference>
<dbReference type="HOGENOM" id="CLU_023330_0_3_11"/>
<comment type="caution">
    <text evidence="3">The sequence shown here is derived from an EMBL/GenBank/DDBJ whole genome shotgun (WGS) entry which is preliminary data.</text>
</comment>
<evidence type="ECO:0000256" key="1">
    <source>
        <dbReference type="RuleBase" id="RU000411"/>
    </source>
</evidence>
<dbReference type="AlphaFoldDB" id="C0E7E6"/>